<evidence type="ECO:0000256" key="2">
    <source>
        <dbReference type="SAM" id="MobiDB-lite"/>
    </source>
</evidence>
<organism evidence="4 5">
    <name type="scientific">Paenibacillus cellulosilyticus</name>
    <dbReference type="NCBI Taxonomy" id="375489"/>
    <lineage>
        <taxon>Bacteria</taxon>
        <taxon>Bacillati</taxon>
        <taxon>Bacillota</taxon>
        <taxon>Bacilli</taxon>
        <taxon>Bacillales</taxon>
        <taxon>Paenibacillaceae</taxon>
        <taxon>Paenibacillus</taxon>
    </lineage>
</organism>
<dbReference type="SUPFAM" id="SSF53850">
    <property type="entry name" value="Periplasmic binding protein-like II"/>
    <property type="match status" value="1"/>
</dbReference>
<evidence type="ECO:0000313" key="4">
    <source>
        <dbReference type="EMBL" id="PWV94224.1"/>
    </source>
</evidence>
<comment type="caution">
    <text evidence="4">The sequence shown here is derived from an EMBL/GenBank/DDBJ whole genome shotgun (WGS) entry which is preliminary data.</text>
</comment>
<feature type="region of interest" description="Disordered" evidence="2">
    <location>
        <begin position="29"/>
        <end position="68"/>
    </location>
</feature>
<dbReference type="Proteomes" id="UP000246635">
    <property type="component" value="Unassembled WGS sequence"/>
</dbReference>
<accession>A0A2V2YP64</accession>
<reference evidence="4 5" key="1">
    <citation type="submission" date="2018-05" db="EMBL/GenBank/DDBJ databases">
        <title>Genomic Encyclopedia of Type Strains, Phase III (KMG-III): the genomes of soil and plant-associated and newly described type strains.</title>
        <authorList>
            <person name="Whitman W."/>
        </authorList>
    </citation>
    <scope>NUCLEOTIDE SEQUENCE [LARGE SCALE GENOMIC DNA]</scope>
    <source>
        <strain evidence="4 5">CECT 5696</strain>
    </source>
</reference>
<protein>
    <submittedName>
        <fullName evidence="4">Carbohydrate ABC transporter substrate-binding protein (CUT1 family)</fullName>
    </submittedName>
</protein>
<dbReference type="Gene3D" id="3.40.190.10">
    <property type="entry name" value="Periplasmic binding protein-like II"/>
    <property type="match status" value="2"/>
</dbReference>
<dbReference type="PROSITE" id="PS51257">
    <property type="entry name" value="PROKAR_LIPOPROTEIN"/>
    <property type="match status" value="1"/>
</dbReference>
<dbReference type="AlphaFoldDB" id="A0A2V2YP64"/>
<feature type="compositionally biased region" description="Basic and acidic residues" evidence="2">
    <location>
        <begin position="32"/>
        <end position="42"/>
    </location>
</feature>
<keyword evidence="5" id="KW-1185">Reference proteome</keyword>
<dbReference type="InterPro" id="IPR050490">
    <property type="entry name" value="Bact_solute-bd_prot1"/>
</dbReference>
<evidence type="ECO:0000313" key="5">
    <source>
        <dbReference type="Proteomes" id="UP000246635"/>
    </source>
</evidence>
<name>A0A2V2YP64_9BACL</name>
<feature type="chain" id="PRO_5016020314" evidence="3">
    <location>
        <begin position="26"/>
        <end position="569"/>
    </location>
</feature>
<feature type="signal peptide" evidence="3">
    <location>
        <begin position="1"/>
        <end position="25"/>
    </location>
</feature>
<keyword evidence="1 3" id="KW-0732">Signal</keyword>
<feature type="compositionally biased region" description="Low complexity" evidence="2">
    <location>
        <begin position="43"/>
        <end position="65"/>
    </location>
</feature>
<sequence>MSKTRRLWTSMMALTVVFAMAFSLAACGSSDDGEKTTEDKTTNNETATTTDNTDTATTTTANADEPGWKADAKDPITFDWYINFSWFNKKWGGDATAEYITKKTGVGINFIVPAGNENEKLNTMIASGKLPDFLTLGWYEEGVRKMIEGDLVLPLNELADQYDPYFIKVADPAKLGWYTQADGNVYGYPNASSSPADYEKYGSNFTSNQTFVVRKDMYEAIGSPDMSTPEGFLNALKLAKEKFPEVNGQPLIPLGLHEFTETGNYSLEGYLQNFLAIPQVKDGKLYDRRLDPEYISWLKTFRQANQDGLLSKDIFIDKRAQMEEKIAQGRYFAMLYQRSDFATQNISLYQKDPNSAYIAINGPANSSKAAPTLSGPGISGWTVTLISKDVKDKKRAIEFLTYLISEEGNKDMYLGEKGVTYDTIDGKDQFKPEVIDLLNKDRAAFDQKYGASYTYWMLMDTNMNLAWAPPSVDPAKQMEDWTKGKSISMSEFDNLDAPANSEEGIAGSKNARSWGKTLPKLILSKSDAEFDEIWNKYVAERNSNKQDKIDAYRQKAYETNVAKLQAFNK</sequence>
<dbReference type="PANTHER" id="PTHR43649">
    <property type="entry name" value="ARABINOSE-BINDING PROTEIN-RELATED"/>
    <property type="match status" value="1"/>
</dbReference>
<dbReference type="RefSeq" id="WP_245946890.1">
    <property type="nucleotide sequence ID" value="NZ_CP054612.1"/>
</dbReference>
<proteinExistence type="predicted"/>
<dbReference type="EMBL" id="QGTQ01000033">
    <property type="protein sequence ID" value="PWV94224.1"/>
    <property type="molecule type" value="Genomic_DNA"/>
</dbReference>
<dbReference type="PANTHER" id="PTHR43649:SF33">
    <property type="entry name" value="POLYGALACTURONAN_RHAMNOGALACTURONAN-BINDING PROTEIN YTCQ"/>
    <property type="match status" value="1"/>
</dbReference>
<evidence type="ECO:0000256" key="3">
    <source>
        <dbReference type="SAM" id="SignalP"/>
    </source>
</evidence>
<evidence type="ECO:0000256" key="1">
    <source>
        <dbReference type="ARBA" id="ARBA00022729"/>
    </source>
</evidence>
<gene>
    <name evidence="4" type="ORF">DFQ01_1335</name>
</gene>